<evidence type="ECO:0000313" key="9">
    <source>
        <dbReference type="Proteomes" id="UP000075304"/>
    </source>
</evidence>
<dbReference type="SUPFAM" id="SSF55804">
    <property type="entry name" value="Phoshotransferase/anion transport protein"/>
    <property type="match status" value="1"/>
</dbReference>
<evidence type="ECO:0000259" key="7">
    <source>
        <dbReference type="PROSITE" id="PS51372"/>
    </source>
</evidence>
<comment type="caution">
    <text evidence="8">The sequence shown here is derived from an EMBL/GenBank/DDBJ whole genome shotgun (WGS) entry which is preliminary data.</text>
</comment>
<keyword evidence="4" id="KW-0804">Transcription</keyword>
<dbReference type="Gene3D" id="1.10.1790.10">
    <property type="entry name" value="PRD domain"/>
    <property type="match status" value="2"/>
</dbReference>
<dbReference type="InterPro" id="IPR002178">
    <property type="entry name" value="PTS_EIIA_type-2_dom"/>
</dbReference>
<dbReference type="InterPro" id="IPR050661">
    <property type="entry name" value="BglG_antiterminators"/>
</dbReference>
<dbReference type="SUPFAM" id="SSF63520">
    <property type="entry name" value="PTS-regulatory domain, PRD"/>
    <property type="match status" value="1"/>
</dbReference>
<evidence type="ECO:0000313" key="8">
    <source>
        <dbReference type="EMBL" id="KYC67860.1"/>
    </source>
</evidence>
<dbReference type="PROSITE" id="PS51099">
    <property type="entry name" value="PTS_EIIB_TYPE_2"/>
    <property type="match status" value="1"/>
</dbReference>
<dbReference type="PROSITE" id="PS51372">
    <property type="entry name" value="PRD_2"/>
    <property type="match status" value="1"/>
</dbReference>
<sequence>MFIRNREKSILELLLKMSGKHTAATLAASLNVSERTVNRDMRSIEKLLSRFDLKVLKNDNHRFYISGANENIFKLAQSLAKIEPMDFSSEERKLILLLKLIDEPEPVKLYSLSSGLDISVATLSSYLDELETWAQTCGLNLVRKRNFGVQLLGSESAKRKALGKFFQQYFNEDLIEAMFQLDHHLFLHTDGLILHYFQPDGLHAVQQAVNAGLESMGTDFAFADSDYITLIMQVYITFQRAGKGIRLSEADRADIAAEKEIISLVDSICGKVAEHTRIEIDITEKLYLAMFIKGSKQLRADAVYDDNVITGRDIKQLIAQVSEKIQFDLTEDFPLFQGLLTHLKPSIFRIRKNLGSYNPLTAEIKEKFPKLFAAVAESAAEIFQDICFPEEEIAYIVLHFGSALEQKIPKLHLRALIVCPTGIGASKMLETRIRSEVPYITDIHTSSIKEMKTKNLDQYDLILSTVRLPWEKHPYVYVNPLLSKEDVKNIRMYIQENIRSSRLNAMETTVQVAAAALPADRPTKTFGDLMDEIKDIHTSMTMLLKNFTVEVINTSEDYRKTLFRMADTCKRKGIITDERAVYNRLLEREKTAGLGIPGTNLALFHCLNEHVTEFVFQMAHLAVPCRLAGMDGKWMEVRNILLLLAPKKLSPVQREIMSLVSSSIIEDDNSILIFSSANEGLIREKLERSFYQFIKNKMLEE</sequence>
<dbReference type="PATRIC" id="fig|1398.25.peg.3366"/>
<keyword evidence="3" id="KW-0805">Transcription regulation</keyword>
<dbReference type="InterPro" id="IPR036634">
    <property type="entry name" value="PRD_sf"/>
</dbReference>
<dbReference type="EMBL" id="LQYI01000065">
    <property type="protein sequence ID" value="KYC67860.1"/>
    <property type="molecule type" value="Genomic_DNA"/>
</dbReference>
<dbReference type="Proteomes" id="UP000075304">
    <property type="component" value="Unassembled WGS sequence"/>
</dbReference>
<dbReference type="Gene3D" id="3.40.930.10">
    <property type="entry name" value="Mannitol-specific EII, Chain A"/>
    <property type="match status" value="1"/>
</dbReference>
<gene>
    <name evidence="8" type="ORF">B4099_0875</name>
</gene>
<evidence type="ECO:0000256" key="4">
    <source>
        <dbReference type="ARBA" id="ARBA00023163"/>
    </source>
</evidence>
<keyword evidence="1" id="KW-0808">Transferase</keyword>
<dbReference type="Pfam" id="PF00874">
    <property type="entry name" value="PRD"/>
    <property type="match status" value="2"/>
</dbReference>
<accession>A0A150KFX5</accession>
<dbReference type="PANTHER" id="PTHR30185">
    <property type="entry name" value="CRYPTIC BETA-GLUCOSIDE BGL OPERON ANTITERMINATOR"/>
    <property type="match status" value="1"/>
</dbReference>
<dbReference type="SUPFAM" id="SSF52794">
    <property type="entry name" value="PTS system IIB component-like"/>
    <property type="match status" value="1"/>
</dbReference>
<dbReference type="InterPro" id="IPR013196">
    <property type="entry name" value="HTH_11"/>
</dbReference>
<dbReference type="RefSeq" id="WP_061575076.1">
    <property type="nucleotide sequence ID" value="NZ_JAABON010000017.1"/>
</dbReference>
<dbReference type="Gene3D" id="3.40.50.2300">
    <property type="match status" value="1"/>
</dbReference>
<dbReference type="InterPro" id="IPR013011">
    <property type="entry name" value="PTS_EIIB_2"/>
</dbReference>
<proteinExistence type="predicted"/>
<dbReference type="Gene3D" id="1.10.10.10">
    <property type="entry name" value="Winged helix-like DNA-binding domain superfamily/Winged helix DNA-binding domain"/>
    <property type="match status" value="1"/>
</dbReference>
<feature type="domain" description="PTS EIIB type-2" evidence="6">
    <location>
        <begin position="413"/>
        <end position="502"/>
    </location>
</feature>
<dbReference type="GO" id="GO:0006355">
    <property type="term" value="P:regulation of DNA-templated transcription"/>
    <property type="evidence" value="ECO:0007669"/>
    <property type="project" value="InterPro"/>
</dbReference>
<feature type="domain" description="PTS EIIA type-2" evidence="5">
    <location>
        <begin position="542"/>
        <end position="689"/>
    </location>
</feature>
<dbReference type="Pfam" id="PF00359">
    <property type="entry name" value="PTS_EIIA_2"/>
    <property type="match status" value="1"/>
</dbReference>
<dbReference type="InterPro" id="IPR011608">
    <property type="entry name" value="PRD"/>
</dbReference>
<evidence type="ECO:0000256" key="2">
    <source>
        <dbReference type="ARBA" id="ARBA00022737"/>
    </source>
</evidence>
<protein>
    <submittedName>
        <fullName evidence="8">Uncharacterized protein</fullName>
    </submittedName>
</protein>
<evidence type="ECO:0000256" key="3">
    <source>
        <dbReference type="ARBA" id="ARBA00023015"/>
    </source>
</evidence>
<dbReference type="InterPro" id="IPR036095">
    <property type="entry name" value="PTS_EIIB-like_sf"/>
</dbReference>
<evidence type="ECO:0000259" key="5">
    <source>
        <dbReference type="PROSITE" id="PS51094"/>
    </source>
</evidence>
<dbReference type="PROSITE" id="PS51094">
    <property type="entry name" value="PTS_EIIA_TYPE_2"/>
    <property type="match status" value="1"/>
</dbReference>
<dbReference type="InterPro" id="IPR016152">
    <property type="entry name" value="PTrfase/Anion_transptr"/>
</dbReference>
<dbReference type="InterPro" id="IPR036388">
    <property type="entry name" value="WH-like_DNA-bd_sf"/>
</dbReference>
<dbReference type="CDD" id="cd05568">
    <property type="entry name" value="PTS_IIB_bgl_like"/>
    <property type="match status" value="1"/>
</dbReference>
<dbReference type="GO" id="GO:0008982">
    <property type="term" value="F:protein-N(PI)-phosphohistidine-sugar phosphotransferase activity"/>
    <property type="evidence" value="ECO:0007669"/>
    <property type="project" value="InterPro"/>
</dbReference>
<dbReference type="GO" id="GO:0009401">
    <property type="term" value="P:phosphoenolpyruvate-dependent sugar phosphotransferase system"/>
    <property type="evidence" value="ECO:0007669"/>
    <property type="project" value="InterPro"/>
</dbReference>
<evidence type="ECO:0000259" key="6">
    <source>
        <dbReference type="PROSITE" id="PS51099"/>
    </source>
</evidence>
<reference evidence="8 9" key="1">
    <citation type="submission" date="2016-01" db="EMBL/GenBank/DDBJ databases">
        <title>Genome Sequences of Twelve Sporeforming Bacillus Species Isolated from Foods.</title>
        <authorList>
            <person name="Berendsen E.M."/>
            <person name="Wells-Bennik M.H."/>
            <person name="Krawcyk A.O."/>
            <person name="De Jong A."/>
            <person name="Holsappel S."/>
            <person name="Eijlander R.T."/>
            <person name="Kuipers O.P."/>
        </authorList>
    </citation>
    <scope>NUCLEOTIDE SEQUENCE [LARGE SCALE GENOMIC DNA]</scope>
    <source>
        <strain evidence="8 9">B4099</strain>
    </source>
</reference>
<keyword evidence="2" id="KW-0677">Repeat</keyword>
<feature type="domain" description="PRD" evidence="7">
    <location>
        <begin position="305"/>
        <end position="410"/>
    </location>
</feature>
<dbReference type="PANTHER" id="PTHR30185:SF18">
    <property type="entry name" value="TRANSCRIPTIONAL REGULATOR MTLR"/>
    <property type="match status" value="1"/>
</dbReference>
<dbReference type="Pfam" id="PF08279">
    <property type="entry name" value="HTH_11"/>
    <property type="match status" value="1"/>
</dbReference>
<organism evidence="8 9">
    <name type="scientific">Heyndrickxia coagulans</name>
    <name type="common">Weizmannia coagulans</name>
    <dbReference type="NCBI Taxonomy" id="1398"/>
    <lineage>
        <taxon>Bacteria</taxon>
        <taxon>Bacillati</taxon>
        <taxon>Bacillota</taxon>
        <taxon>Bacilli</taxon>
        <taxon>Bacillales</taxon>
        <taxon>Bacillaceae</taxon>
        <taxon>Heyndrickxia</taxon>
    </lineage>
</organism>
<dbReference type="AlphaFoldDB" id="A0A150KFX5"/>
<evidence type="ECO:0000256" key="1">
    <source>
        <dbReference type="ARBA" id="ARBA00022679"/>
    </source>
</evidence>
<name>A0A150KFX5_HEYCO</name>